<dbReference type="RefSeq" id="WP_060515388.1">
    <property type="nucleotide sequence ID" value="NZ_JALKHN010000002.1"/>
</dbReference>
<reference evidence="1" key="1">
    <citation type="submission" date="2019-08" db="EMBL/GenBank/DDBJ databases">
        <authorList>
            <person name="Zhou D."/>
            <person name="Chen F."/>
        </authorList>
    </citation>
    <scope>NUCLEOTIDE SEQUENCE</scope>
    <source>
        <strain evidence="1">150716811</strain>
        <plasmid evidence="1">p716811-VIM</plasmid>
    </source>
</reference>
<dbReference type="AlphaFoldDB" id="A0A6B7Q0X4"/>
<accession>A0A6B7Q0X4</accession>
<geneLocation type="plasmid" evidence="1">
    <name>p716811-VIM</name>
</geneLocation>
<sequence length="96" mass="10960">MDVEQRDANRQAFLALLEKHKVKQGESAMLINAVTQRPCSVRAVRSWLNDPTKKSSRPCPSWAVKALEDGIVYMQKLMERRKQQLDAQSIAEEAHP</sequence>
<keyword evidence="1" id="KW-0614">Plasmid</keyword>
<name>A0A6B7Q0X4_PSEPU</name>
<evidence type="ECO:0000313" key="1">
    <source>
        <dbReference type="EMBL" id="QFX76671.1"/>
    </source>
</evidence>
<protein>
    <submittedName>
        <fullName evidence="1">Uncharacterized protein</fullName>
    </submittedName>
</protein>
<dbReference type="EMBL" id="MN310372">
    <property type="protein sequence ID" value="QFX76671.1"/>
    <property type="molecule type" value="Genomic_DNA"/>
</dbReference>
<proteinExistence type="predicted"/>
<organism evidence="1">
    <name type="scientific">Pseudomonas putida</name>
    <name type="common">Arthrobacter siderocapsulatus</name>
    <dbReference type="NCBI Taxonomy" id="303"/>
    <lineage>
        <taxon>Bacteria</taxon>
        <taxon>Pseudomonadati</taxon>
        <taxon>Pseudomonadota</taxon>
        <taxon>Gammaproteobacteria</taxon>
        <taxon>Pseudomonadales</taxon>
        <taxon>Pseudomonadaceae</taxon>
        <taxon>Pseudomonas</taxon>
    </lineage>
</organism>